<dbReference type="InterPro" id="IPR003439">
    <property type="entry name" value="ABC_transporter-like_ATP-bd"/>
</dbReference>
<proteinExistence type="inferred from homology"/>
<feature type="transmembrane region" description="Helical" evidence="11">
    <location>
        <begin position="46"/>
        <end position="67"/>
    </location>
</feature>
<dbReference type="PROSITE" id="PS50929">
    <property type="entry name" value="ABC_TM1F"/>
    <property type="match status" value="1"/>
</dbReference>
<dbReference type="GO" id="GO:0005524">
    <property type="term" value="F:ATP binding"/>
    <property type="evidence" value="ECO:0007669"/>
    <property type="project" value="UniProtKB-KW"/>
</dbReference>
<dbReference type="InterPro" id="IPR017871">
    <property type="entry name" value="ABC_transporter-like_CS"/>
</dbReference>
<dbReference type="AlphaFoldDB" id="A0A917V9V8"/>
<feature type="transmembrane region" description="Helical" evidence="11">
    <location>
        <begin position="270"/>
        <end position="294"/>
    </location>
</feature>
<evidence type="ECO:0000259" key="12">
    <source>
        <dbReference type="PROSITE" id="PS50893"/>
    </source>
</evidence>
<keyword evidence="7" id="KW-0547">Nucleotide-binding</keyword>
<dbReference type="Gene3D" id="3.40.50.300">
    <property type="entry name" value="P-loop containing nucleotide triphosphate hydrolases"/>
    <property type="match status" value="1"/>
</dbReference>
<comment type="similarity">
    <text evidence="2">Belongs to the ABC transporter superfamily.</text>
</comment>
<dbReference type="InterPro" id="IPR003593">
    <property type="entry name" value="AAA+_ATPase"/>
</dbReference>
<dbReference type="GO" id="GO:0016887">
    <property type="term" value="F:ATP hydrolysis activity"/>
    <property type="evidence" value="ECO:0007669"/>
    <property type="project" value="InterPro"/>
</dbReference>
<evidence type="ECO:0000256" key="9">
    <source>
        <dbReference type="ARBA" id="ARBA00022989"/>
    </source>
</evidence>
<keyword evidence="15" id="KW-1185">Reference proteome</keyword>
<dbReference type="GO" id="GO:0015421">
    <property type="term" value="F:ABC-type oligopeptide transporter activity"/>
    <property type="evidence" value="ECO:0007669"/>
    <property type="project" value="TreeGrafter"/>
</dbReference>
<evidence type="ECO:0000256" key="11">
    <source>
        <dbReference type="SAM" id="Phobius"/>
    </source>
</evidence>
<evidence type="ECO:0000256" key="2">
    <source>
        <dbReference type="ARBA" id="ARBA00005417"/>
    </source>
</evidence>
<evidence type="ECO:0000256" key="7">
    <source>
        <dbReference type="ARBA" id="ARBA00022741"/>
    </source>
</evidence>
<dbReference type="PROSITE" id="PS50893">
    <property type="entry name" value="ABC_TRANSPORTER_2"/>
    <property type="match status" value="1"/>
</dbReference>
<evidence type="ECO:0000256" key="3">
    <source>
        <dbReference type="ARBA" id="ARBA00022448"/>
    </source>
</evidence>
<evidence type="ECO:0000313" key="14">
    <source>
        <dbReference type="EMBL" id="GGK54096.1"/>
    </source>
</evidence>
<dbReference type="InterPro" id="IPR039421">
    <property type="entry name" value="Type_1_exporter"/>
</dbReference>
<gene>
    <name evidence="14" type="primary">ndvA</name>
    <name evidence="14" type="ORF">GCM10011322_46120</name>
</gene>
<keyword evidence="3" id="KW-0813">Transport</keyword>
<evidence type="ECO:0000313" key="15">
    <source>
        <dbReference type="Proteomes" id="UP000600449"/>
    </source>
</evidence>
<dbReference type="InterPro" id="IPR036640">
    <property type="entry name" value="ABC1_TM_sf"/>
</dbReference>
<evidence type="ECO:0000256" key="10">
    <source>
        <dbReference type="ARBA" id="ARBA00023136"/>
    </source>
</evidence>
<feature type="transmembrane region" description="Helical" evidence="11">
    <location>
        <begin position="87"/>
        <end position="109"/>
    </location>
</feature>
<keyword evidence="6 11" id="KW-0812">Transmembrane</keyword>
<sequence length="613" mass="65515">MKTQTSPERSSPDLSSPDLPARMPLSRVLVRTIALLAPERRLATTLALANVALAGAAFAEPVLFGMIVDRLARAQASSDAAASLEGLGPLLAAWVGFGLFTIAAGVLVALHADRLAHRRRLAAMADFFEHALALPLAFHAGTHSGRALKVMIDGAGALFGLWLTFLRDQAAALVAVVVLLPATLFLNWRLGLVLVVLVLASGLLTHAVLRRTERMQGTVESHHTALAGNASDALGNVAVVQSFTRMDAELRHMRGIVSELLAAQTPVLSWWAIASVATRCAGTLTVLTLLLLGVALFREGLATIGEIVSFVAIATMLIGRLEQLVFFTNGLLLAAPKIAELFAVRDTRPAVADHPGAREPGRLTGAVAFEEVSYSYDGERPAVRDLAFRVEPGETIALVGETGSGKSTALSLLHRAFDPDAGRILLDGRDARDWTLEGLRRNIAVVFQEPMLFARSLRENLLVGAPEASDAELVAALERAQAGAFLARLPRGLDTQIGERGRSLSGGERQRVAIARALLKDAPILVLDEATSALDAVTEARLKEALAEAMRGRTTFVIAHRLATVRDADRILVLHEGRIVEEGSYDALLARGGRFARLAASQHLLQRLETEEA</sequence>
<evidence type="ECO:0000256" key="6">
    <source>
        <dbReference type="ARBA" id="ARBA00022692"/>
    </source>
</evidence>
<dbReference type="InterPro" id="IPR011527">
    <property type="entry name" value="ABC1_TM_dom"/>
</dbReference>
<dbReference type="Pfam" id="PF00005">
    <property type="entry name" value="ABC_tran"/>
    <property type="match status" value="1"/>
</dbReference>
<dbReference type="Pfam" id="PF00664">
    <property type="entry name" value="ABC_membrane"/>
    <property type="match status" value="1"/>
</dbReference>
<dbReference type="NCBIfam" id="NF010178">
    <property type="entry name" value="PRK13657.1"/>
    <property type="match status" value="1"/>
</dbReference>
<keyword evidence="8 14" id="KW-0067">ATP-binding</keyword>
<reference evidence="14 15" key="1">
    <citation type="journal article" date="2014" name="Int. J. Syst. Evol. Microbiol.">
        <title>Complete genome sequence of Corynebacterium casei LMG S-19264T (=DSM 44701T), isolated from a smear-ripened cheese.</title>
        <authorList>
            <consortium name="US DOE Joint Genome Institute (JGI-PGF)"/>
            <person name="Walter F."/>
            <person name="Albersmeier A."/>
            <person name="Kalinowski J."/>
            <person name="Ruckert C."/>
        </authorList>
    </citation>
    <scope>NUCLEOTIDE SEQUENCE [LARGE SCALE GENOMIC DNA]</scope>
    <source>
        <strain evidence="14 15">CGMCC 1.9161</strain>
    </source>
</reference>
<dbReference type="Gene3D" id="1.20.1560.10">
    <property type="entry name" value="ABC transporter type 1, transmembrane domain"/>
    <property type="match status" value="1"/>
</dbReference>
<evidence type="ECO:0000256" key="1">
    <source>
        <dbReference type="ARBA" id="ARBA00004651"/>
    </source>
</evidence>
<name>A0A917V9V8_9HYPH</name>
<keyword evidence="10 11" id="KW-0472">Membrane</keyword>
<dbReference type="PANTHER" id="PTHR43394">
    <property type="entry name" value="ATP-DEPENDENT PERMEASE MDL1, MITOCHONDRIAL"/>
    <property type="match status" value="1"/>
</dbReference>
<feature type="domain" description="ABC transmembrane type-1" evidence="13">
    <location>
        <begin position="46"/>
        <end position="333"/>
    </location>
</feature>
<organism evidence="14 15">
    <name type="scientific">Salinarimonas ramus</name>
    <dbReference type="NCBI Taxonomy" id="690164"/>
    <lineage>
        <taxon>Bacteria</taxon>
        <taxon>Pseudomonadati</taxon>
        <taxon>Pseudomonadota</taxon>
        <taxon>Alphaproteobacteria</taxon>
        <taxon>Hyphomicrobiales</taxon>
        <taxon>Salinarimonadaceae</taxon>
        <taxon>Salinarimonas</taxon>
    </lineage>
</organism>
<dbReference type="SUPFAM" id="SSF90123">
    <property type="entry name" value="ABC transporter transmembrane region"/>
    <property type="match status" value="1"/>
</dbReference>
<dbReference type="EMBL" id="BMMF01000018">
    <property type="protein sequence ID" value="GGK54096.1"/>
    <property type="molecule type" value="Genomic_DNA"/>
</dbReference>
<feature type="domain" description="ABC transporter" evidence="12">
    <location>
        <begin position="367"/>
        <end position="601"/>
    </location>
</feature>
<dbReference type="FunFam" id="3.40.50.300:FF:000221">
    <property type="entry name" value="Multidrug ABC transporter ATP-binding protein"/>
    <property type="match status" value="1"/>
</dbReference>
<keyword evidence="5" id="KW-0762">Sugar transport</keyword>
<evidence type="ECO:0000259" key="13">
    <source>
        <dbReference type="PROSITE" id="PS50929"/>
    </source>
</evidence>
<evidence type="ECO:0000256" key="8">
    <source>
        <dbReference type="ARBA" id="ARBA00022840"/>
    </source>
</evidence>
<dbReference type="SMART" id="SM00382">
    <property type="entry name" value="AAA"/>
    <property type="match status" value="1"/>
</dbReference>
<evidence type="ECO:0000256" key="5">
    <source>
        <dbReference type="ARBA" id="ARBA00022597"/>
    </source>
</evidence>
<keyword evidence="9 11" id="KW-1133">Transmembrane helix</keyword>
<evidence type="ECO:0000256" key="4">
    <source>
        <dbReference type="ARBA" id="ARBA00022475"/>
    </source>
</evidence>
<protein>
    <submittedName>
        <fullName evidence="14">Beta-(1--&gt;2)glucan export ATP-binding/permease protein NdvA</fullName>
    </submittedName>
</protein>
<dbReference type="SUPFAM" id="SSF52540">
    <property type="entry name" value="P-loop containing nucleoside triphosphate hydrolases"/>
    <property type="match status" value="1"/>
</dbReference>
<keyword evidence="4" id="KW-1003">Cell membrane</keyword>
<feature type="transmembrane region" description="Helical" evidence="11">
    <location>
        <begin position="192"/>
        <end position="209"/>
    </location>
</feature>
<comment type="caution">
    <text evidence="14">The sequence shown here is derived from an EMBL/GenBank/DDBJ whole genome shotgun (WGS) entry which is preliminary data.</text>
</comment>
<dbReference type="Proteomes" id="UP000600449">
    <property type="component" value="Unassembled WGS sequence"/>
</dbReference>
<accession>A0A917V9V8</accession>
<dbReference type="PANTHER" id="PTHR43394:SF1">
    <property type="entry name" value="ATP-BINDING CASSETTE SUB-FAMILY B MEMBER 10, MITOCHONDRIAL"/>
    <property type="match status" value="1"/>
</dbReference>
<dbReference type="InterPro" id="IPR027417">
    <property type="entry name" value="P-loop_NTPase"/>
</dbReference>
<dbReference type="GO" id="GO:0005886">
    <property type="term" value="C:plasma membrane"/>
    <property type="evidence" value="ECO:0007669"/>
    <property type="project" value="UniProtKB-SubCell"/>
</dbReference>
<dbReference type="PROSITE" id="PS00211">
    <property type="entry name" value="ABC_TRANSPORTER_1"/>
    <property type="match status" value="1"/>
</dbReference>
<comment type="subcellular location">
    <subcellularLocation>
        <location evidence="1">Cell membrane</location>
        <topology evidence="1">Multi-pass membrane protein</topology>
    </subcellularLocation>
</comment>